<keyword evidence="8 10" id="KW-0520">NAD</keyword>
<evidence type="ECO:0000256" key="3">
    <source>
        <dbReference type="ARBA" id="ARBA00022642"/>
    </source>
</evidence>
<dbReference type="GO" id="GO:0004515">
    <property type="term" value="F:nicotinate-nucleotide adenylyltransferase activity"/>
    <property type="evidence" value="ECO:0007669"/>
    <property type="project" value="UniProtKB-UniRule"/>
</dbReference>
<reference evidence="12" key="1">
    <citation type="journal article" date="2021" name="PeerJ">
        <title>Extensive microbial diversity within the chicken gut microbiome revealed by metagenomics and culture.</title>
        <authorList>
            <person name="Gilroy R."/>
            <person name="Ravi A."/>
            <person name="Getino M."/>
            <person name="Pursley I."/>
            <person name="Horton D.L."/>
            <person name="Alikhan N.F."/>
            <person name="Baker D."/>
            <person name="Gharbi K."/>
            <person name="Hall N."/>
            <person name="Watson M."/>
            <person name="Adriaenssens E.M."/>
            <person name="Foster-Nyarko E."/>
            <person name="Jarju S."/>
            <person name="Secka A."/>
            <person name="Antonio M."/>
            <person name="Oren A."/>
            <person name="Chaudhuri R.R."/>
            <person name="La Ragione R."/>
            <person name="Hildebrand F."/>
            <person name="Pallen M.J."/>
        </authorList>
    </citation>
    <scope>NUCLEOTIDE SEQUENCE</scope>
    <source>
        <strain evidence="12">CHK180-15479</strain>
    </source>
</reference>
<keyword evidence="4 10" id="KW-0808">Transferase</keyword>
<dbReference type="GO" id="GO:0005524">
    <property type="term" value="F:ATP binding"/>
    <property type="evidence" value="ECO:0007669"/>
    <property type="project" value="UniProtKB-KW"/>
</dbReference>
<evidence type="ECO:0000256" key="6">
    <source>
        <dbReference type="ARBA" id="ARBA00022741"/>
    </source>
</evidence>
<dbReference type="Gene3D" id="3.40.50.620">
    <property type="entry name" value="HUPs"/>
    <property type="match status" value="1"/>
</dbReference>
<evidence type="ECO:0000256" key="1">
    <source>
        <dbReference type="ARBA" id="ARBA00002324"/>
    </source>
</evidence>
<dbReference type="HAMAP" id="MF_00244">
    <property type="entry name" value="NaMN_adenylyltr"/>
    <property type="match status" value="1"/>
</dbReference>
<evidence type="ECO:0000313" key="13">
    <source>
        <dbReference type="Proteomes" id="UP000823910"/>
    </source>
</evidence>
<evidence type="ECO:0000256" key="8">
    <source>
        <dbReference type="ARBA" id="ARBA00023027"/>
    </source>
</evidence>
<dbReference type="GO" id="GO:0009435">
    <property type="term" value="P:NAD+ biosynthetic process"/>
    <property type="evidence" value="ECO:0007669"/>
    <property type="project" value="UniProtKB-UniRule"/>
</dbReference>
<comment type="similarity">
    <text evidence="10">Belongs to the NadD family.</text>
</comment>
<comment type="caution">
    <text evidence="12">The sequence shown here is derived from an EMBL/GenBank/DDBJ whole genome shotgun (WGS) entry which is preliminary data.</text>
</comment>
<organism evidence="12 13">
    <name type="scientific">Candidatus Enterocloster excrementipullorum</name>
    <dbReference type="NCBI Taxonomy" id="2838559"/>
    <lineage>
        <taxon>Bacteria</taxon>
        <taxon>Bacillati</taxon>
        <taxon>Bacillota</taxon>
        <taxon>Clostridia</taxon>
        <taxon>Lachnospirales</taxon>
        <taxon>Lachnospiraceae</taxon>
        <taxon>Enterocloster</taxon>
    </lineage>
</organism>
<name>A0A9D2SFW3_9FIRM</name>
<dbReference type="CDD" id="cd02165">
    <property type="entry name" value="NMNAT"/>
    <property type="match status" value="1"/>
</dbReference>
<evidence type="ECO:0000256" key="4">
    <source>
        <dbReference type="ARBA" id="ARBA00022679"/>
    </source>
</evidence>
<evidence type="ECO:0000259" key="11">
    <source>
        <dbReference type="Pfam" id="PF01467"/>
    </source>
</evidence>
<dbReference type="InterPro" id="IPR005248">
    <property type="entry name" value="NadD/NMNAT"/>
</dbReference>
<dbReference type="PANTHER" id="PTHR39321:SF3">
    <property type="entry name" value="PHOSPHOPANTETHEINE ADENYLYLTRANSFERASE"/>
    <property type="match status" value="1"/>
</dbReference>
<evidence type="ECO:0000256" key="10">
    <source>
        <dbReference type="HAMAP-Rule" id="MF_00244"/>
    </source>
</evidence>
<evidence type="ECO:0000256" key="2">
    <source>
        <dbReference type="ARBA" id="ARBA00005019"/>
    </source>
</evidence>
<dbReference type="NCBIfam" id="NF000840">
    <property type="entry name" value="PRK00071.1-3"/>
    <property type="match status" value="1"/>
</dbReference>
<comment type="pathway">
    <text evidence="2 10">Cofactor biosynthesis; NAD(+) biosynthesis; deamido-NAD(+) from nicotinate D-ribonucleotide: step 1/1.</text>
</comment>
<keyword evidence="3 10" id="KW-0662">Pyridine nucleotide biosynthesis</keyword>
<evidence type="ECO:0000313" key="12">
    <source>
        <dbReference type="EMBL" id="HJC05001.1"/>
    </source>
</evidence>
<dbReference type="Proteomes" id="UP000823910">
    <property type="component" value="Unassembled WGS sequence"/>
</dbReference>
<protein>
    <recommendedName>
        <fullName evidence="10">Probable nicotinate-nucleotide adenylyltransferase</fullName>
        <ecNumber evidence="10">2.7.7.18</ecNumber>
    </recommendedName>
    <alternativeName>
        <fullName evidence="10">Deamido-NAD(+) diphosphorylase</fullName>
    </alternativeName>
    <alternativeName>
        <fullName evidence="10">Deamido-NAD(+) pyrophosphorylase</fullName>
    </alternativeName>
    <alternativeName>
        <fullName evidence="10">Nicotinate mononucleotide adenylyltransferase</fullName>
        <shortName evidence="10">NaMN adenylyltransferase</shortName>
    </alternativeName>
</protein>
<dbReference type="NCBIfam" id="TIGR00482">
    <property type="entry name" value="nicotinate (nicotinamide) nucleotide adenylyltransferase"/>
    <property type="match status" value="1"/>
</dbReference>
<dbReference type="SUPFAM" id="SSF52374">
    <property type="entry name" value="Nucleotidylyl transferase"/>
    <property type="match status" value="1"/>
</dbReference>
<comment type="function">
    <text evidence="1 10">Catalyzes the reversible adenylation of nicotinate mononucleotide (NaMN) to nicotinic acid adenine dinucleotide (NaAD).</text>
</comment>
<keyword evidence="5 10" id="KW-0548">Nucleotidyltransferase</keyword>
<reference evidence="12" key="2">
    <citation type="submission" date="2021-04" db="EMBL/GenBank/DDBJ databases">
        <authorList>
            <person name="Gilroy R."/>
        </authorList>
    </citation>
    <scope>NUCLEOTIDE SEQUENCE</scope>
    <source>
        <strain evidence="12">CHK180-15479</strain>
    </source>
</reference>
<dbReference type="EC" id="2.7.7.18" evidence="10"/>
<feature type="domain" description="Cytidyltransferase-like" evidence="11">
    <location>
        <begin position="6"/>
        <end position="174"/>
    </location>
</feature>
<dbReference type="InterPro" id="IPR014729">
    <property type="entry name" value="Rossmann-like_a/b/a_fold"/>
</dbReference>
<dbReference type="EMBL" id="DWWT01000008">
    <property type="protein sequence ID" value="HJC05001.1"/>
    <property type="molecule type" value="Genomic_DNA"/>
</dbReference>
<dbReference type="PANTHER" id="PTHR39321">
    <property type="entry name" value="NICOTINATE-NUCLEOTIDE ADENYLYLTRANSFERASE-RELATED"/>
    <property type="match status" value="1"/>
</dbReference>
<dbReference type="Pfam" id="PF01467">
    <property type="entry name" value="CTP_transf_like"/>
    <property type="match status" value="1"/>
</dbReference>
<gene>
    <name evidence="10 12" type="primary">nadD</name>
    <name evidence="12" type="ORF">H9704_02430</name>
</gene>
<comment type="catalytic activity">
    <reaction evidence="9 10">
        <text>nicotinate beta-D-ribonucleotide + ATP + H(+) = deamido-NAD(+) + diphosphate</text>
        <dbReference type="Rhea" id="RHEA:22860"/>
        <dbReference type="ChEBI" id="CHEBI:15378"/>
        <dbReference type="ChEBI" id="CHEBI:30616"/>
        <dbReference type="ChEBI" id="CHEBI:33019"/>
        <dbReference type="ChEBI" id="CHEBI:57502"/>
        <dbReference type="ChEBI" id="CHEBI:58437"/>
        <dbReference type="EC" id="2.7.7.18"/>
    </reaction>
</comment>
<keyword evidence="7 10" id="KW-0067">ATP-binding</keyword>
<accession>A0A9D2SFW3</accession>
<proteinExistence type="inferred from homology"/>
<dbReference type="AlphaFoldDB" id="A0A9D2SFW3"/>
<dbReference type="InterPro" id="IPR004821">
    <property type="entry name" value="Cyt_trans-like"/>
</dbReference>
<evidence type="ECO:0000256" key="7">
    <source>
        <dbReference type="ARBA" id="ARBA00022840"/>
    </source>
</evidence>
<dbReference type="NCBIfam" id="TIGR00125">
    <property type="entry name" value="cyt_tran_rel"/>
    <property type="match status" value="1"/>
</dbReference>
<keyword evidence="6 10" id="KW-0547">Nucleotide-binding</keyword>
<evidence type="ECO:0000256" key="9">
    <source>
        <dbReference type="ARBA" id="ARBA00048721"/>
    </source>
</evidence>
<sequence length="209" mass="23903">MADIGILGGTFDPIHKAHLALGRQAYEQFHLDAVWFMPSNHPPHKKDHPVTAGEIRREMVSLAVRGIPGFVCSDFELRREGNTYTAKTLSLLSKEFPGDRFYFIIGADSLYEIESWYHPEMVMALAVLLVAVRPYEQDHPSLEQQICRLREKYGARIHKLHFHEMEVSSEEIRKAAADGRPIDDWVPSPVVQYITARGLYRNAKACKEE</sequence>
<evidence type="ECO:0000256" key="5">
    <source>
        <dbReference type="ARBA" id="ARBA00022695"/>
    </source>
</evidence>